<organism evidence="3 4">
    <name type="scientific">Labeo rohita</name>
    <name type="common">Indian major carp</name>
    <name type="synonym">Cyprinus rohita</name>
    <dbReference type="NCBI Taxonomy" id="84645"/>
    <lineage>
        <taxon>Eukaryota</taxon>
        <taxon>Metazoa</taxon>
        <taxon>Chordata</taxon>
        <taxon>Craniata</taxon>
        <taxon>Vertebrata</taxon>
        <taxon>Euteleostomi</taxon>
        <taxon>Actinopterygii</taxon>
        <taxon>Neopterygii</taxon>
        <taxon>Teleostei</taxon>
        <taxon>Ostariophysi</taxon>
        <taxon>Cypriniformes</taxon>
        <taxon>Cyprinidae</taxon>
        <taxon>Labeoninae</taxon>
        <taxon>Labeonini</taxon>
        <taxon>Labeo</taxon>
    </lineage>
</organism>
<evidence type="ECO:0000256" key="2">
    <source>
        <dbReference type="SAM" id="Phobius"/>
    </source>
</evidence>
<protein>
    <submittedName>
        <fullName evidence="3">Uncharacterized protein</fullName>
    </submittedName>
</protein>
<accession>A0A498LUL7</accession>
<dbReference type="Proteomes" id="UP000290572">
    <property type="component" value="Unassembled WGS sequence"/>
</dbReference>
<reference evidence="3 4" key="1">
    <citation type="submission" date="2018-03" db="EMBL/GenBank/DDBJ databases">
        <title>Draft genome sequence of Rohu Carp (Labeo rohita).</title>
        <authorList>
            <person name="Das P."/>
            <person name="Kushwaha B."/>
            <person name="Joshi C.G."/>
            <person name="Kumar D."/>
            <person name="Nagpure N.S."/>
            <person name="Sahoo L."/>
            <person name="Das S.P."/>
            <person name="Bit A."/>
            <person name="Patnaik S."/>
            <person name="Meher P.K."/>
            <person name="Jayasankar P."/>
            <person name="Koringa P.G."/>
            <person name="Patel N.V."/>
            <person name="Hinsu A.T."/>
            <person name="Kumar R."/>
            <person name="Pandey M."/>
            <person name="Agarwal S."/>
            <person name="Srivastava S."/>
            <person name="Singh M."/>
            <person name="Iquebal M.A."/>
            <person name="Jaiswal S."/>
            <person name="Angadi U.B."/>
            <person name="Kumar N."/>
            <person name="Raza M."/>
            <person name="Shah T.M."/>
            <person name="Rai A."/>
            <person name="Jena J.K."/>
        </authorList>
    </citation>
    <scope>NUCLEOTIDE SEQUENCE [LARGE SCALE GENOMIC DNA]</scope>
    <source>
        <strain evidence="3">DASCIFA01</strain>
        <tissue evidence="3">Testis</tissue>
    </source>
</reference>
<evidence type="ECO:0000313" key="4">
    <source>
        <dbReference type="Proteomes" id="UP000290572"/>
    </source>
</evidence>
<keyword evidence="4" id="KW-1185">Reference proteome</keyword>
<dbReference type="EMBL" id="QBIY01013087">
    <property type="protein sequence ID" value="RXN12139.1"/>
    <property type="molecule type" value="Genomic_DNA"/>
</dbReference>
<dbReference type="AlphaFoldDB" id="A0A498LUL7"/>
<feature type="transmembrane region" description="Helical" evidence="2">
    <location>
        <begin position="69"/>
        <end position="87"/>
    </location>
</feature>
<gene>
    <name evidence="3" type="ORF">ROHU_037276</name>
</gene>
<evidence type="ECO:0000313" key="3">
    <source>
        <dbReference type="EMBL" id="RXN12139.1"/>
    </source>
</evidence>
<name>A0A498LUL7_LABRO</name>
<keyword evidence="2" id="KW-0472">Membrane</keyword>
<evidence type="ECO:0000256" key="1">
    <source>
        <dbReference type="SAM" id="MobiDB-lite"/>
    </source>
</evidence>
<proteinExistence type="predicted"/>
<feature type="region of interest" description="Disordered" evidence="1">
    <location>
        <begin position="103"/>
        <end position="165"/>
    </location>
</feature>
<comment type="caution">
    <text evidence="3">The sequence shown here is derived from an EMBL/GenBank/DDBJ whole genome shotgun (WGS) entry which is preliminary data.</text>
</comment>
<keyword evidence="2" id="KW-0812">Transmembrane</keyword>
<keyword evidence="2" id="KW-1133">Transmembrane helix</keyword>
<sequence>MMEMMESSVNVTCAEIQISDGFEFRVPADRFTHFHQSDCEQLWYSQFRLDTIFRVRNQTAVTSNSDMKWWISVLIFIVLLGLICFLLRKRFLRCFKRKADHPSAQSSRQQKDDELEDSRRDDHNHTHTHTTDQTRTRRGFRGLGETRRVKEHTRRKQTSCEMTSDEVTRRSRVDKGCYCNGDTRSSKCYR</sequence>
<feature type="compositionally biased region" description="Basic and acidic residues" evidence="1">
    <location>
        <begin position="109"/>
        <end position="135"/>
    </location>
</feature>